<dbReference type="RefSeq" id="WP_119949549.1">
    <property type="nucleotide sequence ID" value="NZ_QZEZ01000002.1"/>
</dbReference>
<proteinExistence type="predicted"/>
<keyword evidence="3" id="KW-1185">Reference proteome</keyword>
<dbReference type="EMBL" id="QZEZ01000002">
    <property type="protein sequence ID" value="RJK96833.1"/>
    <property type="molecule type" value="Genomic_DNA"/>
</dbReference>
<reference evidence="2 3" key="1">
    <citation type="submission" date="2018-09" db="EMBL/GenBank/DDBJ databases">
        <title>YIM 75000 draft genome.</title>
        <authorList>
            <person name="Tang S."/>
            <person name="Feng Y."/>
        </authorList>
    </citation>
    <scope>NUCLEOTIDE SEQUENCE [LARGE SCALE GENOMIC DNA]</scope>
    <source>
        <strain evidence="2 3">YIM 75000</strain>
    </source>
</reference>
<sequence length="115" mass="12436">MTRRYDEQVDVRRRDDEPAQFLWRGRLYVVRDVLDHWVEVGTWWSGAGARALLGTDVAGADGGTGAPPLGGLAVDDAEREVWRVEASAGRAAGSGVYDLCLDGASGSWTLARAMD</sequence>
<gene>
    <name evidence="2" type="ORF">D5H78_06105</name>
</gene>
<feature type="domain" description="DUF6504" evidence="1">
    <location>
        <begin position="1"/>
        <end position="114"/>
    </location>
</feature>
<dbReference type="InterPro" id="IPR045443">
    <property type="entry name" value="DUF6504"/>
</dbReference>
<accession>A0A3A3Z0X3</accession>
<dbReference type="AlphaFoldDB" id="A0A3A3Z0X3"/>
<comment type="caution">
    <text evidence="2">The sequence shown here is derived from an EMBL/GenBank/DDBJ whole genome shotgun (WGS) entry which is preliminary data.</text>
</comment>
<dbReference type="Proteomes" id="UP000265614">
    <property type="component" value="Unassembled WGS sequence"/>
</dbReference>
<dbReference type="Pfam" id="PF20114">
    <property type="entry name" value="DUF6504"/>
    <property type="match status" value="1"/>
</dbReference>
<organism evidence="2 3">
    <name type="scientific">Vallicoccus soli</name>
    <dbReference type="NCBI Taxonomy" id="2339232"/>
    <lineage>
        <taxon>Bacteria</taxon>
        <taxon>Bacillati</taxon>
        <taxon>Actinomycetota</taxon>
        <taxon>Actinomycetes</taxon>
        <taxon>Motilibacterales</taxon>
        <taxon>Vallicoccaceae</taxon>
        <taxon>Vallicoccus</taxon>
    </lineage>
</organism>
<evidence type="ECO:0000313" key="2">
    <source>
        <dbReference type="EMBL" id="RJK96833.1"/>
    </source>
</evidence>
<evidence type="ECO:0000259" key="1">
    <source>
        <dbReference type="Pfam" id="PF20114"/>
    </source>
</evidence>
<dbReference type="OrthoDB" id="5243842at2"/>
<name>A0A3A3Z0X3_9ACTN</name>
<evidence type="ECO:0000313" key="3">
    <source>
        <dbReference type="Proteomes" id="UP000265614"/>
    </source>
</evidence>
<protein>
    <recommendedName>
        <fullName evidence="1">DUF6504 domain-containing protein</fullName>
    </recommendedName>
</protein>